<feature type="domain" description="Protein translocase subunit SecDF P1" evidence="11">
    <location>
        <begin position="61"/>
        <end position="115"/>
    </location>
</feature>
<evidence type="ECO:0000256" key="3">
    <source>
        <dbReference type="ARBA" id="ARBA00022475"/>
    </source>
</evidence>
<dbReference type="FunFam" id="1.20.1640.10:FF:000004">
    <property type="entry name" value="Protein translocase subunit SecD"/>
    <property type="match status" value="1"/>
</dbReference>
<dbReference type="NCBIfam" id="TIGR01129">
    <property type="entry name" value="secD"/>
    <property type="match status" value="1"/>
</dbReference>
<dbReference type="GO" id="GO:0005886">
    <property type="term" value="C:plasma membrane"/>
    <property type="evidence" value="ECO:0007669"/>
    <property type="project" value="UniProtKB-SubCell"/>
</dbReference>
<dbReference type="PRINTS" id="PR00702">
    <property type="entry name" value="ACRIFLAVINRP"/>
</dbReference>
<accession>A0A1V4ERD5</accession>
<evidence type="ECO:0000256" key="4">
    <source>
        <dbReference type="ARBA" id="ARBA00022692"/>
    </source>
</evidence>
<dbReference type="PANTHER" id="PTHR30081:SF1">
    <property type="entry name" value="PROTEIN TRANSLOCASE SUBUNIT SECD"/>
    <property type="match status" value="1"/>
</dbReference>
<dbReference type="InterPro" id="IPR001036">
    <property type="entry name" value="Acrflvin-R"/>
</dbReference>
<evidence type="ECO:0000313" key="13">
    <source>
        <dbReference type="EMBL" id="OPG15495.1"/>
    </source>
</evidence>
<dbReference type="GO" id="GO:0006605">
    <property type="term" value="P:protein targeting"/>
    <property type="evidence" value="ECO:0007669"/>
    <property type="project" value="UniProtKB-UniRule"/>
</dbReference>
<dbReference type="Proteomes" id="UP000190229">
    <property type="component" value="Unassembled WGS sequence"/>
</dbReference>
<comment type="caution">
    <text evidence="9">Lacks conserved residue(s) required for the propagation of feature annotation.</text>
</comment>
<keyword evidence="8 9" id="KW-0472">Membrane</keyword>
<comment type="similarity">
    <text evidence="9">Belongs to the SecD/SecF family. SecD subfamily.</text>
</comment>
<keyword evidence="7 9" id="KW-0811">Translocation</keyword>
<evidence type="ECO:0000256" key="9">
    <source>
        <dbReference type="HAMAP-Rule" id="MF_01463"/>
    </source>
</evidence>
<dbReference type="InterPro" id="IPR048631">
    <property type="entry name" value="SecD_1st"/>
</dbReference>
<dbReference type="InterPro" id="IPR048634">
    <property type="entry name" value="SecD_SecF_C"/>
</dbReference>
<dbReference type="SUPFAM" id="SSF82866">
    <property type="entry name" value="Multidrug efflux transporter AcrB transmembrane domain"/>
    <property type="match status" value="1"/>
</dbReference>
<organism evidence="13 14">
    <name type="scientific">Ferroacidibacillus organovorans</name>
    <dbReference type="NCBI Taxonomy" id="1765683"/>
    <lineage>
        <taxon>Bacteria</taxon>
        <taxon>Bacillati</taxon>
        <taxon>Bacillota</taxon>
        <taxon>Bacilli</taxon>
        <taxon>Bacillales</taxon>
        <taxon>Alicyclobacillaceae</taxon>
        <taxon>Ferroacidibacillus</taxon>
    </lineage>
</organism>
<evidence type="ECO:0000259" key="10">
    <source>
        <dbReference type="Pfam" id="PF02355"/>
    </source>
</evidence>
<dbReference type="GO" id="GO:0043952">
    <property type="term" value="P:protein transport by the Sec complex"/>
    <property type="evidence" value="ECO:0007669"/>
    <property type="project" value="UniProtKB-UniRule"/>
</dbReference>
<dbReference type="InterPro" id="IPR054384">
    <property type="entry name" value="SecDF_P1_head"/>
</dbReference>
<proteinExistence type="inferred from homology"/>
<feature type="transmembrane region" description="Helical" evidence="9">
    <location>
        <begin position="343"/>
        <end position="365"/>
    </location>
</feature>
<gene>
    <name evidence="9" type="primary">secD</name>
    <name evidence="13" type="ORF">B2M26_10425</name>
</gene>
<dbReference type="RefSeq" id="WP_079291060.1">
    <property type="nucleotide sequence ID" value="NZ_MWPS01000027.1"/>
</dbReference>
<evidence type="ECO:0000256" key="6">
    <source>
        <dbReference type="ARBA" id="ARBA00022989"/>
    </source>
</evidence>
<evidence type="ECO:0000256" key="5">
    <source>
        <dbReference type="ARBA" id="ARBA00022927"/>
    </source>
</evidence>
<dbReference type="GO" id="GO:0015450">
    <property type="term" value="F:protein-transporting ATPase activity"/>
    <property type="evidence" value="ECO:0007669"/>
    <property type="project" value="InterPro"/>
</dbReference>
<keyword evidence="14" id="KW-1185">Reference proteome</keyword>
<reference evidence="13 14" key="1">
    <citation type="submission" date="2017-02" db="EMBL/GenBank/DDBJ databases">
        <title>Draft genome of Acidibacillus ferrooxidans Huett2.</title>
        <authorList>
            <person name="Schopf S."/>
        </authorList>
    </citation>
    <scope>NUCLEOTIDE SEQUENCE [LARGE SCALE GENOMIC DNA]</scope>
    <source>
        <strain evidence="13 14">Huett2</strain>
    </source>
</reference>
<sequence>MKFGRLGAFLTIAIIILSLTAGTVLRVWKAIPLGLDLKGGISVLYDIQPPKGKVLTQGDIQAAVQAVETRVNSLGVSSPIINVENGNEISVQLAGVSNQQNAEKVIGETAQLAIYRQVTVAKGGQIIPIKTSLLITGSDIANHASVGQNQLGQTVVDVTFKNKEKWSNITKRYLGKTIYLFLNGRLINSAQIDSVIEDGQTSIGPLNSFQESQTLARQLNAGALPLPLKLVSSTSIGPQLGAISLKSTMDAGLISIGLIFIFMMVIYRVAGLIATIALVAYAYLTLLVFAVFPITLTLPGLAALILGLGIAVDANIIAYERIKDEIQNGRSLKSAVLAGSKRAFRTIFDSNAATFIAAMVMFWLGQGEIRGFAVALMVGILVSLLTAVLLSRTMLTLFTRANLVRSPFWYGARKGGLPK</sequence>
<comment type="subunit">
    <text evidence="9">Forms a complex with SecF. Part of the essential Sec protein translocation apparatus which comprises SecA, SecYEG and auxiliary proteins SecDF. Other proteins may also be involved.</text>
</comment>
<dbReference type="Gene3D" id="1.20.1640.10">
    <property type="entry name" value="Multidrug efflux transporter AcrB transmembrane domain"/>
    <property type="match status" value="1"/>
</dbReference>
<keyword evidence="3 9" id="KW-1003">Cell membrane</keyword>
<dbReference type="HAMAP" id="MF_01463_B">
    <property type="entry name" value="SecD_B"/>
    <property type="match status" value="1"/>
</dbReference>
<comment type="caution">
    <text evidence="13">The sequence shown here is derived from an EMBL/GenBank/DDBJ whole genome shotgun (WGS) entry which is preliminary data.</text>
</comment>
<dbReference type="InterPro" id="IPR022813">
    <property type="entry name" value="SecD/SecF_arch_bac"/>
</dbReference>
<evidence type="ECO:0000313" key="14">
    <source>
        <dbReference type="Proteomes" id="UP000190229"/>
    </source>
</evidence>
<feature type="domain" description="SecDF P1 head subdomain" evidence="12">
    <location>
        <begin position="122"/>
        <end position="225"/>
    </location>
</feature>
<dbReference type="AlphaFoldDB" id="A0A1V4ERD5"/>
<dbReference type="GO" id="GO:0065002">
    <property type="term" value="P:intracellular protein transmembrane transport"/>
    <property type="evidence" value="ECO:0007669"/>
    <property type="project" value="UniProtKB-UniRule"/>
</dbReference>
<dbReference type="InterPro" id="IPR005791">
    <property type="entry name" value="SecD"/>
</dbReference>
<evidence type="ECO:0000259" key="11">
    <source>
        <dbReference type="Pfam" id="PF21760"/>
    </source>
</evidence>
<evidence type="ECO:0000256" key="8">
    <source>
        <dbReference type="ARBA" id="ARBA00023136"/>
    </source>
</evidence>
<dbReference type="Gene3D" id="3.30.1360.200">
    <property type="match status" value="1"/>
</dbReference>
<dbReference type="Gene3D" id="3.30.70.3400">
    <property type="match status" value="1"/>
</dbReference>
<keyword evidence="6 9" id="KW-1133">Transmembrane helix</keyword>
<dbReference type="Pfam" id="PF22599">
    <property type="entry name" value="SecDF_P1_head"/>
    <property type="match status" value="1"/>
</dbReference>
<dbReference type="PANTHER" id="PTHR30081">
    <property type="entry name" value="PROTEIN-EXPORT MEMBRANE PROTEIN SEC"/>
    <property type="match status" value="1"/>
</dbReference>
<protein>
    <recommendedName>
        <fullName evidence="9">Protein translocase subunit SecD</fullName>
    </recommendedName>
</protein>
<dbReference type="EMBL" id="MWPS01000027">
    <property type="protein sequence ID" value="OPG15495.1"/>
    <property type="molecule type" value="Genomic_DNA"/>
</dbReference>
<comment type="subcellular location">
    <subcellularLocation>
        <location evidence="1 9">Cell membrane</location>
        <topology evidence="1 9">Multi-pass membrane protein</topology>
    </subcellularLocation>
</comment>
<keyword evidence="4 9" id="KW-0812">Transmembrane</keyword>
<keyword evidence="5 9" id="KW-0653">Protein transport</keyword>
<evidence type="ECO:0000259" key="12">
    <source>
        <dbReference type="Pfam" id="PF22599"/>
    </source>
</evidence>
<feature type="transmembrane region" description="Helical" evidence="9">
    <location>
        <begin position="251"/>
        <end position="269"/>
    </location>
</feature>
<feature type="transmembrane region" description="Helical" evidence="9">
    <location>
        <begin position="371"/>
        <end position="390"/>
    </location>
</feature>
<evidence type="ECO:0000256" key="7">
    <source>
        <dbReference type="ARBA" id="ARBA00023010"/>
    </source>
</evidence>
<evidence type="ECO:0000256" key="2">
    <source>
        <dbReference type="ARBA" id="ARBA00022448"/>
    </source>
</evidence>
<keyword evidence="2 9" id="KW-0813">Transport</keyword>
<evidence type="ECO:0000256" key="1">
    <source>
        <dbReference type="ARBA" id="ARBA00004651"/>
    </source>
</evidence>
<dbReference type="Pfam" id="PF21760">
    <property type="entry name" value="SecD_1st"/>
    <property type="match status" value="1"/>
</dbReference>
<dbReference type="InterPro" id="IPR055344">
    <property type="entry name" value="SecD_SecF_C_bact"/>
</dbReference>
<dbReference type="NCBIfam" id="TIGR00916">
    <property type="entry name" value="2A0604s01"/>
    <property type="match status" value="1"/>
</dbReference>
<comment type="function">
    <text evidence="9">Part of the Sec protein translocase complex. Interacts with the SecYEG preprotein conducting channel. SecDF uses the proton motive force (PMF) to complete protein translocation after the ATP-dependent function of SecA.</text>
</comment>
<feature type="transmembrane region" description="Helical" evidence="9">
    <location>
        <begin position="301"/>
        <end position="322"/>
    </location>
</feature>
<feature type="domain" description="Protein export membrane protein SecD/SecF C-terminal" evidence="10">
    <location>
        <begin position="230"/>
        <end position="398"/>
    </location>
</feature>
<dbReference type="Pfam" id="PF02355">
    <property type="entry name" value="SecD_SecF_C"/>
    <property type="match status" value="1"/>
</dbReference>
<name>A0A1V4ERD5_9BACL</name>